<dbReference type="Pfam" id="PF01336">
    <property type="entry name" value="tRNA_anti-codon"/>
    <property type="match status" value="1"/>
</dbReference>
<dbReference type="GO" id="GO:0000724">
    <property type="term" value="P:double-strand break repair via homologous recombination"/>
    <property type="evidence" value="ECO:0007669"/>
    <property type="project" value="TreeGrafter"/>
</dbReference>
<dbReference type="InterPro" id="IPR036388">
    <property type="entry name" value="WH-like_DNA-bd_sf"/>
</dbReference>
<dbReference type="Gene3D" id="2.40.50.140">
    <property type="entry name" value="Nucleic acid-binding proteins"/>
    <property type="match status" value="1"/>
</dbReference>
<dbReference type="CDD" id="cd04478">
    <property type="entry name" value="RPA2_DBD_D"/>
    <property type="match status" value="1"/>
</dbReference>
<dbReference type="GO" id="GO:0005662">
    <property type="term" value="C:DNA replication factor A complex"/>
    <property type="evidence" value="ECO:0007669"/>
    <property type="project" value="TreeGrafter"/>
</dbReference>
<keyword evidence="8" id="KW-1185">Reference proteome</keyword>
<dbReference type="GO" id="GO:0003697">
    <property type="term" value="F:single-stranded DNA binding"/>
    <property type="evidence" value="ECO:0007669"/>
    <property type="project" value="TreeGrafter"/>
</dbReference>
<keyword evidence="3" id="KW-0235">DNA replication</keyword>
<dbReference type="InterPro" id="IPR040260">
    <property type="entry name" value="RFA2-like"/>
</dbReference>
<dbReference type="PIRSF" id="PIRSF036949">
    <property type="entry name" value="RPA32"/>
    <property type="match status" value="1"/>
</dbReference>
<dbReference type="Proteomes" id="UP000504635">
    <property type="component" value="Unplaced"/>
</dbReference>
<dbReference type="InParanoid" id="A0A6J2YKV2"/>
<dbReference type="OrthoDB" id="25571at2759"/>
<dbReference type="GO" id="GO:0000781">
    <property type="term" value="C:chromosome, telomeric region"/>
    <property type="evidence" value="ECO:0007669"/>
    <property type="project" value="TreeGrafter"/>
</dbReference>
<evidence type="ECO:0000259" key="7">
    <source>
        <dbReference type="Pfam" id="PF08784"/>
    </source>
</evidence>
<dbReference type="GeneID" id="115888426"/>
<proteinExistence type="inferred from homology"/>
<gene>
    <name evidence="9" type="primary">LOC115888426</name>
</gene>
<dbReference type="GO" id="GO:0035861">
    <property type="term" value="C:site of double-strand break"/>
    <property type="evidence" value="ECO:0007669"/>
    <property type="project" value="TreeGrafter"/>
</dbReference>
<feature type="domain" description="OB" evidence="6">
    <location>
        <begin position="66"/>
        <end position="141"/>
    </location>
</feature>
<sequence>MNTWNPGMRDTTGAGGFLHNTINVNSPATKPKRGRRIQSLLPLVIRQIRDCNHDEFKLFGRQAQIVILVGIIKEVEVQSTKATYKIEDYTGSIKMVWWLENDSRDGSPKLPSVKEGSYVKVFGTIRSQNNDKSIMVLKMFPVENCNIINTHLLEVVHTRLQAESKQLNTTKKILKNNPGAQLINSMKCYDENVAGAAEVKFTDMQNKVYKILKANTTDTGTNRVSVLSKFSANEKRAANEALEFLVNEGHAYSTIDSEHFKSTDGDAN</sequence>
<dbReference type="GO" id="GO:0006260">
    <property type="term" value="P:DNA replication"/>
    <property type="evidence" value="ECO:0007669"/>
    <property type="project" value="UniProtKB-KW"/>
</dbReference>
<name>A0A6J2YKV2_SITOR</name>
<dbReference type="InterPro" id="IPR004365">
    <property type="entry name" value="NA-bd_OB_tRNA"/>
</dbReference>
<dbReference type="InterPro" id="IPR014892">
    <property type="entry name" value="RPA_C"/>
</dbReference>
<dbReference type="AlphaFoldDB" id="A0A6J2YKV2"/>
<accession>A0A6J2YKV2</accession>
<evidence type="ECO:0000256" key="5">
    <source>
        <dbReference type="ARBA" id="ARBA00023242"/>
    </source>
</evidence>
<comment type="subcellular location">
    <subcellularLocation>
        <location evidence="1">Nucleus</location>
    </subcellularLocation>
</comment>
<evidence type="ECO:0000256" key="4">
    <source>
        <dbReference type="ARBA" id="ARBA00023125"/>
    </source>
</evidence>
<evidence type="ECO:0000259" key="6">
    <source>
        <dbReference type="Pfam" id="PF01336"/>
    </source>
</evidence>
<dbReference type="Gene3D" id="1.10.10.10">
    <property type="entry name" value="Winged helix-like DNA-binding domain superfamily/Winged helix DNA-binding domain"/>
    <property type="match status" value="1"/>
</dbReference>
<protein>
    <submittedName>
        <fullName evidence="9">Replication protein A 32 kDa subunit-B</fullName>
    </submittedName>
</protein>
<comment type="similarity">
    <text evidence="2">Belongs to the replication factor A protein 2 family.</text>
</comment>
<evidence type="ECO:0000313" key="9">
    <source>
        <dbReference type="RefSeq" id="XP_030764027.1"/>
    </source>
</evidence>
<dbReference type="SUPFAM" id="SSF46785">
    <property type="entry name" value="Winged helix' DNA-binding domain"/>
    <property type="match status" value="1"/>
</dbReference>
<dbReference type="GO" id="GO:0006289">
    <property type="term" value="P:nucleotide-excision repair"/>
    <property type="evidence" value="ECO:0007669"/>
    <property type="project" value="TreeGrafter"/>
</dbReference>
<dbReference type="InterPro" id="IPR012340">
    <property type="entry name" value="NA-bd_OB-fold"/>
</dbReference>
<evidence type="ECO:0000313" key="8">
    <source>
        <dbReference type="Proteomes" id="UP000504635"/>
    </source>
</evidence>
<evidence type="ECO:0000256" key="3">
    <source>
        <dbReference type="ARBA" id="ARBA00022705"/>
    </source>
</evidence>
<dbReference type="FunCoup" id="A0A6J2YKV2">
    <property type="interactions" value="1238"/>
</dbReference>
<evidence type="ECO:0000256" key="2">
    <source>
        <dbReference type="ARBA" id="ARBA00007815"/>
    </source>
</evidence>
<keyword evidence="5" id="KW-0539">Nucleus</keyword>
<evidence type="ECO:0000256" key="1">
    <source>
        <dbReference type="ARBA" id="ARBA00004123"/>
    </source>
</evidence>
<dbReference type="PANTHER" id="PTHR13989:SF16">
    <property type="entry name" value="REPLICATION PROTEIN A2"/>
    <property type="match status" value="1"/>
</dbReference>
<organism evidence="8 9">
    <name type="scientific">Sitophilus oryzae</name>
    <name type="common">Rice weevil</name>
    <name type="synonym">Curculio oryzae</name>
    <dbReference type="NCBI Taxonomy" id="7048"/>
    <lineage>
        <taxon>Eukaryota</taxon>
        <taxon>Metazoa</taxon>
        <taxon>Ecdysozoa</taxon>
        <taxon>Arthropoda</taxon>
        <taxon>Hexapoda</taxon>
        <taxon>Insecta</taxon>
        <taxon>Pterygota</taxon>
        <taxon>Neoptera</taxon>
        <taxon>Endopterygota</taxon>
        <taxon>Coleoptera</taxon>
        <taxon>Polyphaga</taxon>
        <taxon>Cucujiformia</taxon>
        <taxon>Curculionidae</taxon>
        <taxon>Dryophthorinae</taxon>
        <taxon>Sitophilus</taxon>
    </lineage>
</organism>
<feature type="domain" description="Replication protein A C-terminal" evidence="7">
    <location>
        <begin position="157"/>
        <end position="257"/>
    </location>
</feature>
<dbReference type="InterPro" id="IPR036390">
    <property type="entry name" value="WH_DNA-bd_sf"/>
</dbReference>
<dbReference type="InterPro" id="IPR014646">
    <property type="entry name" value="Rfa2/RPA32"/>
</dbReference>
<dbReference type="Pfam" id="PF08784">
    <property type="entry name" value="RPA_C"/>
    <property type="match status" value="1"/>
</dbReference>
<dbReference type="PANTHER" id="PTHR13989">
    <property type="entry name" value="REPLICATION PROTEIN A-RELATED"/>
    <property type="match status" value="1"/>
</dbReference>
<reference evidence="9" key="1">
    <citation type="submission" date="2025-08" db="UniProtKB">
        <authorList>
            <consortium name="RefSeq"/>
        </authorList>
    </citation>
    <scope>IDENTIFICATION</scope>
    <source>
        <tissue evidence="9">Gonads</tissue>
    </source>
</reference>
<dbReference type="RefSeq" id="XP_030764027.1">
    <property type="nucleotide sequence ID" value="XM_030908167.1"/>
</dbReference>
<dbReference type="SUPFAM" id="SSF50249">
    <property type="entry name" value="Nucleic acid-binding proteins"/>
    <property type="match status" value="1"/>
</dbReference>
<dbReference type="KEGG" id="soy:115888426"/>
<dbReference type="CTD" id="6118"/>
<keyword evidence="4" id="KW-0238">DNA-binding</keyword>